<dbReference type="Proteomes" id="UP001204851">
    <property type="component" value="Unassembled WGS sequence"/>
</dbReference>
<keyword evidence="3" id="KW-1185">Reference proteome</keyword>
<evidence type="ECO:0000313" key="3">
    <source>
        <dbReference type="Proteomes" id="UP001204851"/>
    </source>
</evidence>
<dbReference type="InterPro" id="IPR011322">
    <property type="entry name" value="N-reg_PII-like_a/b"/>
</dbReference>
<protein>
    <submittedName>
        <fullName evidence="2">DUF190 domain-containing protein</fullName>
    </submittedName>
</protein>
<gene>
    <name evidence="2" type="ORF">M0L44_18660</name>
</gene>
<organism evidence="2 3">
    <name type="scientific">Ideonella oryzae</name>
    <dbReference type="NCBI Taxonomy" id="2937441"/>
    <lineage>
        <taxon>Bacteria</taxon>
        <taxon>Pseudomonadati</taxon>
        <taxon>Pseudomonadota</taxon>
        <taxon>Betaproteobacteria</taxon>
        <taxon>Burkholderiales</taxon>
        <taxon>Sphaerotilaceae</taxon>
        <taxon>Ideonella</taxon>
    </lineage>
</organism>
<dbReference type="SUPFAM" id="SSF54913">
    <property type="entry name" value="GlnB-like"/>
    <property type="match status" value="1"/>
</dbReference>
<name>A0ABT1BR74_9BURK</name>
<dbReference type="InterPro" id="IPR015867">
    <property type="entry name" value="N-reg_PII/ATP_PRibTrfase_C"/>
</dbReference>
<dbReference type="EMBL" id="JAMXMC010000012">
    <property type="protein sequence ID" value="MCO5978723.1"/>
    <property type="molecule type" value="Genomic_DNA"/>
</dbReference>
<proteinExistence type="inferred from homology"/>
<dbReference type="Gene3D" id="3.30.70.120">
    <property type="match status" value="1"/>
</dbReference>
<evidence type="ECO:0000313" key="2">
    <source>
        <dbReference type="EMBL" id="MCO5978723.1"/>
    </source>
</evidence>
<dbReference type="InterPro" id="IPR003793">
    <property type="entry name" value="UPF0166"/>
</dbReference>
<dbReference type="RefSeq" id="WP_252771548.1">
    <property type="nucleotide sequence ID" value="NZ_JAMXMC010000012.1"/>
</dbReference>
<comment type="caution">
    <text evidence="2">The sequence shown here is derived from an EMBL/GenBank/DDBJ whole genome shotgun (WGS) entry which is preliminary data.</text>
</comment>
<sequence>MQGFQITFFTGEGRRHGHQPMGAWLMETARQQGIRGATLSVGTDGIGRDGRLHSAHFFELSDQPIEVTLVVTEDEWTRLAQALTAAQANVFFTKTPVEFGVLGGPDPGATPAAAG</sequence>
<dbReference type="Pfam" id="PF02641">
    <property type="entry name" value="DUF190"/>
    <property type="match status" value="1"/>
</dbReference>
<evidence type="ECO:0000256" key="1">
    <source>
        <dbReference type="ARBA" id="ARBA00010554"/>
    </source>
</evidence>
<accession>A0ABT1BR74</accession>
<reference evidence="2 3" key="1">
    <citation type="submission" date="2022-06" db="EMBL/GenBank/DDBJ databases">
        <title>Ideonella sp. NS12-5 Genome sequencing and assembly.</title>
        <authorList>
            <person name="Jung Y."/>
        </authorList>
    </citation>
    <scope>NUCLEOTIDE SEQUENCE [LARGE SCALE GENOMIC DNA]</scope>
    <source>
        <strain evidence="2 3">NS12-5</strain>
    </source>
</reference>
<comment type="similarity">
    <text evidence="1">Belongs to the UPF0166 family.</text>
</comment>